<dbReference type="EMBL" id="BJMM01000019">
    <property type="protein sequence ID" value="GEB51301.1"/>
    <property type="molecule type" value="Genomic_DNA"/>
</dbReference>
<evidence type="ECO:0000256" key="1">
    <source>
        <dbReference type="SAM" id="MobiDB-lite"/>
    </source>
</evidence>
<feature type="region of interest" description="Disordered" evidence="1">
    <location>
        <begin position="1"/>
        <end position="27"/>
    </location>
</feature>
<comment type="caution">
    <text evidence="3">The sequence shown here is derived from an EMBL/GenBank/DDBJ whole genome shotgun (WGS) entry which is preliminary data.</text>
</comment>
<proteinExistence type="predicted"/>
<dbReference type="AlphaFoldDB" id="A0A4Y3R163"/>
<gene>
    <name evidence="3" type="ORF">SCA03_38520</name>
</gene>
<keyword evidence="4" id="KW-1185">Reference proteome</keyword>
<evidence type="ECO:0000256" key="2">
    <source>
        <dbReference type="SAM" id="Phobius"/>
    </source>
</evidence>
<dbReference type="Proteomes" id="UP000319210">
    <property type="component" value="Unassembled WGS sequence"/>
</dbReference>
<reference evidence="3 4" key="1">
    <citation type="submission" date="2019-06" db="EMBL/GenBank/DDBJ databases">
        <title>Whole genome shotgun sequence of Streptomyces cacaoi subsp. cacaoi NBRC 12748.</title>
        <authorList>
            <person name="Hosoyama A."/>
            <person name="Uohara A."/>
            <person name="Ohji S."/>
            <person name="Ichikawa N."/>
        </authorList>
    </citation>
    <scope>NUCLEOTIDE SEQUENCE [LARGE SCALE GENOMIC DNA]</scope>
    <source>
        <strain evidence="3 4">NBRC 12748</strain>
    </source>
</reference>
<keyword evidence="2" id="KW-0472">Membrane</keyword>
<evidence type="ECO:0000313" key="4">
    <source>
        <dbReference type="Proteomes" id="UP000319210"/>
    </source>
</evidence>
<protein>
    <submittedName>
        <fullName evidence="3">Uncharacterized protein</fullName>
    </submittedName>
</protein>
<dbReference type="Pfam" id="PF20088">
    <property type="entry name" value="DUF6480"/>
    <property type="match status" value="1"/>
</dbReference>
<evidence type="ECO:0000313" key="3">
    <source>
        <dbReference type="EMBL" id="GEB51301.1"/>
    </source>
</evidence>
<sequence length="56" mass="5896">MPPGETPPAEGSTPDAGPLETHNPTKGWSRTPVILIGLVVACFVVLFLGWLLELLG</sequence>
<organism evidence="3 4">
    <name type="scientific">Streptomyces cacaoi</name>
    <dbReference type="NCBI Taxonomy" id="1898"/>
    <lineage>
        <taxon>Bacteria</taxon>
        <taxon>Bacillati</taxon>
        <taxon>Actinomycetota</taxon>
        <taxon>Actinomycetes</taxon>
        <taxon>Kitasatosporales</taxon>
        <taxon>Streptomycetaceae</taxon>
        <taxon>Streptomyces</taxon>
    </lineage>
</organism>
<dbReference type="InterPro" id="IPR045512">
    <property type="entry name" value="DUF6480"/>
</dbReference>
<keyword evidence="2" id="KW-0812">Transmembrane</keyword>
<keyword evidence="2" id="KW-1133">Transmembrane helix</keyword>
<accession>A0A4Y3R163</accession>
<name>A0A4Y3R163_STRCI</name>
<feature type="transmembrane region" description="Helical" evidence="2">
    <location>
        <begin position="33"/>
        <end position="52"/>
    </location>
</feature>